<accession>A0A0F9PXV0</accession>
<organism evidence="10">
    <name type="scientific">marine sediment metagenome</name>
    <dbReference type="NCBI Taxonomy" id="412755"/>
    <lineage>
        <taxon>unclassified sequences</taxon>
        <taxon>metagenomes</taxon>
        <taxon>ecological metagenomes</taxon>
    </lineage>
</organism>
<dbReference type="GO" id="GO:0005524">
    <property type="term" value="F:ATP binding"/>
    <property type="evidence" value="ECO:0007669"/>
    <property type="project" value="UniProtKB-KW"/>
</dbReference>
<proteinExistence type="predicted"/>
<dbReference type="Gene3D" id="3.40.50.300">
    <property type="entry name" value="P-loop containing nucleotide triphosphate hydrolases"/>
    <property type="match status" value="1"/>
</dbReference>
<dbReference type="PROSITE" id="PS50162">
    <property type="entry name" value="RECA_2"/>
    <property type="match status" value="1"/>
</dbReference>
<evidence type="ECO:0000313" key="10">
    <source>
        <dbReference type="EMBL" id="KKN36465.1"/>
    </source>
</evidence>
<keyword evidence="5" id="KW-0067">ATP-binding</keyword>
<dbReference type="GO" id="GO:0000725">
    <property type="term" value="P:recombinational repair"/>
    <property type="evidence" value="ECO:0007669"/>
    <property type="project" value="TreeGrafter"/>
</dbReference>
<evidence type="ECO:0000256" key="7">
    <source>
        <dbReference type="ARBA" id="ARBA00023125"/>
    </source>
</evidence>
<keyword evidence="7" id="KW-0238">DNA-binding</keyword>
<dbReference type="SUPFAM" id="SSF54211">
    <property type="entry name" value="Ribosomal protein S5 domain 2-like"/>
    <property type="match status" value="1"/>
</dbReference>
<dbReference type="AlphaFoldDB" id="A0A0F9PXV0"/>
<dbReference type="GO" id="GO:0005829">
    <property type="term" value="C:cytosol"/>
    <property type="evidence" value="ECO:0007669"/>
    <property type="project" value="TreeGrafter"/>
</dbReference>
<evidence type="ECO:0000256" key="8">
    <source>
        <dbReference type="ARBA" id="ARBA00023204"/>
    </source>
</evidence>
<dbReference type="Gene3D" id="3.30.230.10">
    <property type="match status" value="1"/>
</dbReference>
<feature type="domain" description="RecA family profile 1" evidence="9">
    <location>
        <begin position="1"/>
        <end position="119"/>
    </location>
</feature>
<dbReference type="EMBL" id="LAZR01001964">
    <property type="protein sequence ID" value="KKN36465.1"/>
    <property type="molecule type" value="Genomic_DNA"/>
</dbReference>
<keyword evidence="4" id="KW-0378">Hydrolase</keyword>
<gene>
    <name evidence="10" type="ORF">LCGC14_0773490</name>
</gene>
<name>A0A0F9PXV0_9ZZZZ</name>
<dbReference type="InterPro" id="IPR020568">
    <property type="entry name" value="Ribosomal_Su5_D2-typ_SF"/>
</dbReference>
<evidence type="ECO:0000256" key="6">
    <source>
        <dbReference type="ARBA" id="ARBA00023016"/>
    </source>
</evidence>
<keyword evidence="1" id="KW-0479">Metal-binding</keyword>
<sequence length="360" mass="39108">PGVGKSTLLLQVSRDFAAQGECVLYVSGEESLEQIKIRGERLGLQNEKLYLLAETNLERIITQAEKLNPQIFVLDSIQTIFSSKLSSGPGTISQVREVANQVFRFAKKNQIASFLIGHITKEGSLAGPKALEHIVDVVLYFEGEKDHSHRVLRALKNRFGPVSELAIFEMGTGGLQAVSNPSAFFLKERPTKEAGSVVICTIKGSRPLLAEIQALVSSTLFTGNPRRMAIGLDHFRVAMLLAIIERKLGFSFAGEDIYINVAGGLTIDEPATDLGVIMAVVSCLKNKVIPADVTVFGEAGLSGEIRSVSQPLARLKESHSLGFQRVIMPQGNLSQLGKEEIPDMKLVGVKNVKQALSIIF</sequence>
<dbReference type="GO" id="GO:0046872">
    <property type="term" value="F:metal ion binding"/>
    <property type="evidence" value="ECO:0007669"/>
    <property type="project" value="UniProtKB-KW"/>
</dbReference>
<evidence type="ECO:0000256" key="3">
    <source>
        <dbReference type="ARBA" id="ARBA00022763"/>
    </source>
</evidence>
<dbReference type="SUPFAM" id="SSF52540">
    <property type="entry name" value="P-loop containing nucleoside triphosphate hydrolases"/>
    <property type="match status" value="1"/>
</dbReference>
<dbReference type="PRINTS" id="PR01874">
    <property type="entry name" value="DNAREPAIRADA"/>
</dbReference>
<dbReference type="InterPro" id="IPR014721">
    <property type="entry name" value="Ribsml_uS5_D2-typ_fold_subgr"/>
</dbReference>
<keyword evidence="3" id="KW-0227">DNA damage</keyword>
<dbReference type="Pfam" id="PF13481">
    <property type="entry name" value="AAA_25"/>
    <property type="match status" value="1"/>
</dbReference>
<dbReference type="InterPro" id="IPR004504">
    <property type="entry name" value="DNA_repair_RadA"/>
</dbReference>
<evidence type="ECO:0000256" key="5">
    <source>
        <dbReference type="ARBA" id="ARBA00022840"/>
    </source>
</evidence>
<dbReference type="InterPro" id="IPR027417">
    <property type="entry name" value="P-loop_NTPase"/>
</dbReference>
<keyword evidence="8" id="KW-0234">DNA repair</keyword>
<evidence type="ECO:0000259" key="9">
    <source>
        <dbReference type="PROSITE" id="PS50162"/>
    </source>
</evidence>
<dbReference type="Pfam" id="PF13541">
    <property type="entry name" value="ChlI"/>
    <property type="match status" value="1"/>
</dbReference>
<dbReference type="InterPro" id="IPR020588">
    <property type="entry name" value="RecA_ATP-bd"/>
</dbReference>
<dbReference type="GO" id="GO:0140664">
    <property type="term" value="F:ATP-dependent DNA damage sensor activity"/>
    <property type="evidence" value="ECO:0007669"/>
    <property type="project" value="InterPro"/>
</dbReference>
<evidence type="ECO:0000256" key="2">
    <source>
        <dbReference type="ARBA" id="ARBA00022741"/>
    </source>
</evidence>
<evidence type="ECO:0000256" key="4">
    <source>
        <dbReference type="ARBA" id="ARBA00022801"/>
    </source>
</evidence>
<dbReference type="PANTHER" id="PTHR32472:SF10">
    <property type="entry name" value="DNA REPAIR PROTEIN RADA-LIKE PROTEIN"/>
    <property type="match status" value="1"/>
</dbReference>
<keyword evidence="6" id="KW-0346">Stress response</keyword>
<dbReference type="PANTHER" id="PTHR32472">
    <property type="entry name" value="DNA REPAIR PROTEIN RADA"/>
    <property type="match status" value="1"/>
</dbReference>
<dbReference type="GO" id="GO:0003684">
    <property type="term" value="F:damaged DNA binding"/>
    <property type="evidence" value="ECO:0007669"/>
    <property type="project" value="InterPro"/>
</dbReference>
<comment type="caution">
    <text evidence="10">The sequence shown here is derived from an EMBL/GenBank/DDBJ whole genome shotgun (WGS) entry which is preliminary data.</text>
</comment>
<evidence type="ECO:0000256" key="1">
    <source>
        <dbReference type="ARBA" id="ARBA00022723"/>
    </source>
</evidence>
<protein>
    <recommendedName>
        <fullName evidence="9">RecA family profile 1 domain-containing protein</fullName>
    </recommendedName>
</protein>
<dbReference type="GO" id="GO:0016787">
    <property type="term" value="F:hydrolase activity"/>
    <property type="evidence" value="ECO:0007669"/>
    <property type="project" value="UniProtKB-KW"/>
</dbReference>
<keyword evidence="2" id="KW-0547">Nucleotide-binding</keyword>
<reference evidence="10" key="1">
    <citation type="journal article" date="2015" name="Nature">
        <title>Complex archaea that bridge the gap between prokaryotes and eukaryotes.</title>
        <authorList>
            <person name="Spang A."/>
            <person name="Saw J.H."/>
            <person name="Jorgensen S.L."/>
            <person name="Zaremba-Niedzwiedzka K."/>
            <person name="Martijn J."/>
            <person name="Lind A.E."/>
            <person name="van Eijk R."/>
            <person name="Schleper C."/>
            <person name="Guy L."/>
            <person name="Ettema T.J."/>
        </authorList>
    </citation>
    <scope>NUCLEOTIDE SEQUENCE</scope>
</reference>
<feature type="non-terminal residue" evidence="10">
    <location>
        <position position="1"/>
    </location>
</feature>
<dbReference type="NCBIfam" id="TIGR00416">
    <property type="entry name" value="sms"/>
    <property type="match status" value="1"/>
</dbReference>